<name>A0ABN9D9N1_9NEOB</name>
<keyword evidence="2" id="KW-1185">Reference proteome</keyword>
<accession>A0ABN9D9N1</accession>
<organism evidence="1 2">
    <name type="scientific">Staurois parvus</name>
    <dbReference type="NCBI Taxonomy" id="386267"/>
    <lineage>
        <taxon>Eukaryota</taxon>
        <taxon>Metazoa</taxon>
        <taxon>Chordata</taxon>
        <taxon>Craniata</taxon>
        <taxon>Vertebrata</taxon>
        <taxon>Euteleostomi</taxon>
        <taxon>Amphibia</taxon>
        <taxon>Batrachia</taxon>
        <taxon>Anura</taxon>
        <taxon>Neobatrachia</taxon>
        <taxon>Ranoidea</taxon>
        <taxon>Ranidae</taxon>
        <taxon>Staurois</taxon>
    </lineage>
</organism>
<sequence>MYINGRTRAVQERVAVHKRRPHLQPVCASWECAVPAVSGGHSRATIAVWDLCVRS</sequence>
<comment type="caution">
    <text evidence="1">The sequence shown here is derived from an EMBL/GenBank/DDBJ whole genome shotgun (WGS) entry which is preliminary data.</text>
</comment>
<dbReference type="Proteomes" id="UP001162483">
    <property type="component" value="Unassembled WGS sequence"/>
</dbReference>
<dbReference type="EMBL" id="CATNWA010014182">
    <property type="protein sequence ID" value="CAI9568654.1"/>
    <property type="molecule type" value="Genomic_DNA"/>
</dbReference>
<reference evidence="1" key="1">
    <citation type="submission" date="2023-05" db="EMBL/GenBank/DDBJ databases">
        <authorList>
            <person name="Stuckert A."/>
        </authorList>
    </citation>
    <scope>NUCLEOTIDE SEQUENCE</scope>
</reference>
<evidence type="ECO:0000313" key="2">
    <source>
        <dbReference type="Proteomes" id="UP001162483"/>
    </source>
</evidence>
<proteinExistence type="predicted"/>
<protein>
    <submittedName>
        <fullName evidence="1">Uncharacterized protein</fullName>
    </submittedName>
</protein>
<evidence type="ECO:0000313" key="1">
    <source>
        <dbReference type="EMBL" id="CAI9568654.1"/>
    </source>
</evidence>
<gene>
    <name evidence="1" type="ORF">SPARVUS_LOCUS6771102</name>
</gene>